<organism evidence="2 3">
    <name type="scientific">Tardiphaga alba</name>
    <dbReference type="NCBI Taxonomy" id="340268"/>
    <lineage>
        <taxon>Bacteria</taxon>
        <taxon>Pseudomonadati</taxon>
        <taxon>Pseudomonadota</taxon>
        <taxon>Alphaproteobacteria</taxon>
        <taxon>Hyphomicrobiales</taxon>
        <taxon>Nitrobacteraceae</taxon>
        <taxon>Tardiphaga</taxon>
    </lineage>
</organism>
<keyword evidence="1" id="KW-0175">Coiled coil</keyword>
<protein>
    <submittedName>
        <fullName evidence="2">Uncharacterized protein</fullName>
    </submittedName>
</protein>
<evidence type="ECO:0000256" key="1">
    <source>
        <dbReference type="SAM" id="Coils"/>
    </source>
</evidence>
<reference evidence="2 3" key="1">
    <citation type="submission" date="2019-02" db="EMBL/GenBank/DDBJ databases">
        <title>Emended description of the genus Rhodopseudomonas and description of Rhodopseudomonas albus sp. nov., a non-phototrophic, heavy-metal-tolerant bacterium isolated from garden soil.</title>
        <authorList>
            <person name="Bao Z."/>
            <person name="Cao W.W."/>
            <person name="Sato Y."/>
            <person name="Nishizawa T."/>
            <person name="Zhao J."/>
            <person name="Guo Y."/>
            <person name="Ohta H."/>
        </authorList>
    </citation>
    <scope>NUCLEOTIDE SEQUENCE [LARGE SCALE GENOMIC DNA]</scope>
    <source>
        <strain evidence="2 3">SK50-23</strain>
    </source>
</reference>
<keyword evidence="3" id="KW-1185">Reference proteome</keyword>
<name>A0ABX8A529_9BRAD</name>
<proteinExistence type="predicted"/>
<evidence type="ECO:0000313" key="3">
    <source>
        <dbReference type="Proteomes" id="UP000682843"/>
    </source>
</evidence>
<feature type="coiled-coil region" evidence="1">
    <location>
        <begin position="25"/>
        <end position="52"/>
    </location>
</feature>
<dbReference type="Proteomes" id="UP000682843">
    <property type="component" value="Chromosome"/>
</dbReference>
<accession>A0ABX8A529</accession>
<sequence>MFVTQLDSEIDDLVAACHGDTRGVVGALIMVNRQLETELAELKAQLAAREAEPARLHAVLH</sequence>
<evidence type="ECO:0000313" key="2">
    <source>
        <dbReference type="EMBL" id="QUS38806.1"/>
    </source>
</evidence>
<dbReference type="EMBL" id="CP036498">
    <property type="protein sequence ID" value="QUS38806.1"/>
    <property type="molecule type" value="Genomic_DNA"/>
</dbReference>
<gene>
    <name evidence="2" type="ORF">RPMA_08140</name>
</gene>